<dbReference type="Pfam" id="PF00528">
    <property type="entry name" value="BPD_transp_1"/>
    <property type="match status" value="1"/>
</dbReference>
<name>A0A4P1QFQ9_9BACT</name>
<feature type="transmembrane region" description="Helical" evidence="7">
    <location>
        <begin position="125"/>
        <end position="152"/>
    </location>
</feature>
<keyword evidence="5 7" id="KW-1133">Transmembrane helix</keyword>
<keyword evidence="6 7" id="KW-0472">Membrane</keyword>
<evidence type="ECO:0000256" key="6">
    <source>
        <dbReference type="ARBA" id="ARBA00023136"/>
    </source>
</evidence>
<feature type="transmembrane region" description="Helical" evidence="7">
    <location>
        <begin position="164"/>
        <end position="185"/>
    </location>
</feature>
<dbReference type="GO" id="GO:0055085">
    <property type="term" value="P:transmembrane transport"/>
    <property type="evidence" value="ECO:0007669"/>
    <property type="project" value="InterPro"/>
</dbReference>
<keyword evidence="2 7" id="KW-0813">Transport</keyword>
<dbReference type="EMBL" id="SOCH01000002">
    <property type="protein sequence ID" value="TDU98177.1"/>
    <property type="molecule type" value="Genomic_DNA"/>
</dbReference>
<dbReference type="PROSITE" id="PS50928">
    <property type="entry name" value="ABC_TM1"/>
    <property type="match status" value="1"/>
</dbReference>
<dbReference type="KEGG" id="mhyv:MHSN_00435"/>
<feature type="domain" description="ABC transmembrane type-1" evidence="8">
    <location>
        <begin position="89"/>
        <end position="292"/>
    </location>
</feature>
<dbReference type="SUPFAM" id="SSF161098">
    <property type="entry name" value="MetI-like"/>
    <property type="match status" value="1"/>
</dbReference>
<evidence type="ECO:0000256" key="5">
    <source>
        <dbReference type="ARBA" id="ARBA00022989"/>
    </source>
</evidence>
<evidence type="ECO:0000256" key="1">
    <source>
        <dbReference type="ARBA" id="ARBA00004651"/>
    </source>
</evidence>
<dbReference type="Proteomes" id="UP000264882">
    <property type="component" value="Chromosome"/>
</dbReference>
<dbReference type="PANTHER" id="PTHR30465:SF0">
    <property type="entry name" value="OLIGOPEPTIDE TRANSPORT SYSTEM PERMEASE PROTEIN APPB"/>
    <property type="match status" value="1"/>
</dbReference>
<protein>
    <submittedName>
        <fullName evidence="9">Peptide ABC transporter permease</fullName>
    </submittedName>
    <submittedName>
        <fullName evidence="10">Peptide/nickel transport system permease protein/oligopeptide transport system permease protein</fullName>
    </submittedName>
</protein>
<proteinExistence type="inferred from homology"/>
<keyword evidence="3" id="KW-1003">Cell membrane</keyword>
<reference evidence="10 12" key="2">
    <citation type="submission" date="2019-03" db="EMBL/GenBank/DDBJ databases">
        <title>Genomic Encyclopedia of Archaeal and Bacterial Type Strains, Phase II (KMG-II): from individual species to whole genera.</title>
        <authorList>
            <person name="Goeker M."/>
        </authorList>
    </citation>
    <scope>NUCLEOTIDE SEQUENCE [LARGE SCALE GENOMIC DNA]</scope>
    <source>
        <strain evidence="10 12">ATCC 25591</strain>
    </source>
</reference>
<accession>A0A4P1QFQ9</accession>
<feature type="transmembrane region" description="Helical" evidence="7">
    <location>
        <begin position="12"/>
        <end position="33"/>
    </location>
</feature>
<feature type="transmembrane region" description="Helical" evidence="7">
    <location>
        <begin position="91"/>
        <end position="113"/>
    </location>
</feature>
<evidence type="ECO:0000256" key="7">
    <source>
        <dbReference type="RuleBase" id="RU363032"/>
    </source>
</evidence>
<feature type="transmembrane region" description="Helical" evidence="7">
    <location>
        <begin position="223"/>
        <end position="245"/>
    </location>
</feature>
<keyword evidence="4 7" id="KW-0812">Transmembrane</keyword>
<sequence length="320" mass="37477">MNKTRKILTRIGIYTAIFFVSIILIYFLINLVFENQIKKNLAVYSQIEKNIFFRFGAWIKRFFTNEGKIYSYELNANNLSIPSLYLNQFKWTLLFTILVFIISFFVGNALGIYSAYKFNKTSDILINFIITLFATFPLIIIGIVSLVLSNTFKYPSQFILSSKYTFISILVPILITSFGSTSLFFSRARKLAKEIITSNFYIFHKSLGLSQNSLIKKCLLKNIFIYELQVIIPFYLLLFSSSMVIERIFSIPGQSIFLAYAFKHAEMDLILFYFVWNLSFLLITKFIFSIVLIYINPMQKDSTLYDLSFIRIRKAKLWTR</sequence>
<evidence type="ECO:0000313" key="10">
    <source>
        <dbReference type="EMBL" id="TDU98177.1"/>
    </source>
</evidence>
<evidence type="ECO:0000256" key="4">
    <source>
        <dbReference type="ARBA" id="ARBA00022692"/>
    </source>
</evidence>
<dbReference type="EMBL" id="CP008748">
    <property type="protein sequence ID" value="ASI53689.1"/>
    <property type="molecule type" value="Genomic_DNA"/>
</dbReference>
<dbReference type="InterPro" id="IPR000515">
    <property type="entry name" value="MetI-like"/>
</dbReference>
<dbReference type="InterPro" id="IPR035906">
    <property type="entry name" value="MetI-like_sf"/>
</dbReference>
<dbReference type="RefSeq" id="WP_119863668.1">
    <property type="nucleotide sequence ID" value="NZ_CP008748.1"/>
</dbReference>
<evidence type="ECO:0000256" key="3">
    <source>
        <dbReference type="ARBA" id="ARBA00022475"/>
    </source>
</evidence>
<gene>
    <name evidence="10" type="ORF">JN03_0201</name>
    <name evidence="9" type="ORF">MHSN_00435</name>
</gene>
<dbReference type="AlphaFoldDB" id="A0A4P1QFQ9"/>
<dbReference type="Proteomes" id="UP000294882">
    <property type="component" value="Unassembled WGS sequence"/>
</dbReference>
<evidence type="ECO:0000313" key="11">
    <source>
        <dbReference type="Proteomes" id="UP000264882"/>
    </source>
</evidence>
<dbReference type="GO" id="GO:0005886">
    <property type="term" value="C:plasma membrane"/>
    <property type="evidence" value="ECO:0007669"/>
    <property type="project" value="UniProtKB-SubCell"/>
</dbReference>
<comment type="similarity">
    <text evidence="7">Belongs to the binding-protein-dependent transport system permease family.</text>
</comment>
<evidence type="ECO:0000259" key="8">
    <source>
        <dbReference type="PROSITE" id="PS50928"/>
    </source>
</evidence>
<feature type="transmembrane region" description="Helical" evidence="7">
    <location>
        <begin position="270"/>
        <end position="295"/>
    </location>
</feature>
<dbReference type="PANTHER" id="PTHR30465">
    <property type="entry name" value="INNER MEMBRANE ABC TRANSPORTER"/>
    <property type="match status" value="1"/>
</dbReference>
<organism evidence="9 11">
    <name type="scientific">Metamycoplasma hyosynoviae</name>
    <dbReference type="NCBI Taxonomy" id="29559"/>
    <lineage>
        <taxon>Bacteria</taxon>
        <taxon>Bacillati</taxon>
        <taxon>Mycoplasmatota</taxon>
        <taxon>Mycoplasmoidales</taxon>
        <taxon>Metamycoplasmataceae</taxon>
        <taxon>Metamycoplasma</taxon>
    </lineage>
</organism>
<evidence type="ECO:0000313" key="12">
    <source>
        <dbReference type="Proteomes" id="UP000294882"/>
    </source>
</evidence>
<dbReference type="CDD" id="cd06261">
    <property type="entry name" value="TM_PBP2"/>
    <property type="match status" value="1"/>
</dbReference>
<evidence type="ECO:0000313" key="9">
    <source>
        <dbReference type="EMBL" id="ASI53689.1"/>
    </source>
</evidence>
<evidence type="ECO:0000256" key="2">
    <source>
        <dbReference type="ARBA" id="ARBA00022448"/>
    </source>
</evidence>
<reference evidence="9 11" key="1">
    <citation type="submission" date="2014-06" db="EMBL/GenBank/DDBJ databases">
        <title>The Whole Genome Sequence of Mycoplasma hyosynoviae strain ATCC 27095.</title>
        <authorList>
            <person name="Calcutt M.J."/>
            <person name="Foecking M.F."/>
        </authorList>
    </citation>
    <scope>NUCLEOTIDE SEQUENCE [LARGE SCALE GENOMIC DNA]</scope>
    <source>
        <strain evidence="9 11">M60</strain>
    </source>
</reference>
<comment type="subcellular location">
    <subcellularLocation>
        <location evidence="1 7">Cell membrane</location>
        <topology evidence="1 7">Multi-pass membrane protein</topology>
    </subcellularLocation>
</comment>
<keyword evidence="11" id="KW-1185">Reference proteome</keyword>